<organism evidence="2">
    <name type="scientific">hydrothermal vent metagenome</name>
    <dbReference type="NCBI Taxonomy" id="652676"/>
    <lineage>
        <taxon>unclassified sequences</taxon>
        <taxon>metagenomes</taxon>
        <taxon>ecological metagenomes</taxon>
    </lineage>
</organism>
<reference evidence="2" key="1">
    <citation type="submission" date="2018-06" db="EMBL/GenBank/DDBJ databases">
        <authorList>
            <person name="Zhirakovskaya E."/>
        </authorList>
    </citation>
    <scope>NUCLEOTIDE SEQUENCE</scope>
</reference>
<keyword evidence="1" id="KW-0812">Transmembrane</keyword>
<feature type="non-terminal residue" evidence="2">
    <location>
        <position position="74"/>
    </location>
</feature>
<evidence type="ECO:0000313" key="2">
    <source>
        <dbReference type="EMBL" id="VAW77244.1"/>
    </source>
</evidence>
<feature type="transmembrane region" description="Helical" evidence="1">
    <location>
        <begin position="15"/>
        <end position="35"/>
    </location>
</feature>
<name>A0A3B0Z794_9ZZZZ</name>
<proteinExistence type="predicted"/>
<dbReference type="AlphaFoldDB" id="A0A3B0Z794"/>
<gene>
    <name evidence="2" type="ORF">MNBD_GAMMA14-1894</name>
</gene>
<evidence type="ECO:0000256" key="1">
    <source>
        <dbReference type="SAM" id="Phobius"/>
    </source>
</evidence>
<keyword evidence="1" id="KW-1133">Transmembrane helix</keyword>
<protein>
    <submittedName>
        <fullName evidence="2">Uncharacterized protein</fullName>
    </submittedName>
</protein>
<keyword evidence="1" id="KW-0472">Membrane</keyword>
<sequence length="74" mass="8102">MTKLNPAKPRLTDRLFRLAGLLLLFGSFAGTWLAMDFDDFRSTPLVTGDDPVPLLVKPGSSFKSVAAELHERGV</sequence>
<dbReference type="EMBL" id="UOFM01000215">
    <property type="protein sequence ID" value="VAW77244.1"/>
    <property type="molecule type" value="Genomic_DNA"/>
</dbReference>
<accession>A0A3B0Z794</accession>